<dbReference type="OMA" id="AAECKQN"/>
<evidence type="ECO:0000313" key="4">
    <source>
        <dbReference type="EMBL" id="CCC50386.1"/>
    </source>
</evidence>
<dbReference type="GO" id="GO:0005634">
    <property type="term" value="C:nucleus"/>
    <property type="evidence" value="ECO:0007669"/>
    <property type="project" value="InterPro"/>
</dbReference>
<sequence length="412" mass="46274">MRSGNPAARHADPVNFHATGSDDEEGEEFDLVKVMNEMKVHERRKVYALKGLLDEYKAVRRQFRDELGLLQIEHLQAAQKLYDIRTSIVCGQRDITDDELAAAGAKEVGASGVCEIPSSDGEDDTEKNKKAKKSVRVITPSEACDPLEAAAGKPDGGIPNFWLTAMCNTEALDSMITERDRHALSYLRDIKLEHVEGDPQKGVQIDFYFAPNEYFKNTVLSKTYRMVFDEDSGEMEIDSMKATPVEWLSPEKNLTIVIKKKKQRHKSSKSIRVVTREENCPSFFNLFKNPLGDEDDEDDNKNEEDDDDEEEMAELHIEAGQVLMEEIVPKAAFYYTGKSVEQAALALKEKFGSHFDTDTDEDDDDEDENEDDGDGNIGTNIKFIAQKKGPREITGGSSNNGNKKDAKECKQQ</sequence>
<dbReference type="VEuPathDB" id="TriTrypDB:TvY486_0902090"/>
<dbReference type="SUPFAM" id="SSF143113">
    <property type="entry name" value="NAP-like"/>
    <property type="match status" value="1"/>
</dbReference>
<feature type="compositionally biased region" description="Basic and acidic residues" evidence="3">
    <location>
        <begin position="402"/>
        <end position="412"/>
    </location>
</feature>
<feature type="region of interest" description="Disordered" evidence="3">
    <location>
        <begin position="1"/>
        <end position="25"/>
    </location>
</feature>
<accession>G0U283</accession>
<feature type="region of interest" description="Disordered" evidence="3">
    <location>
        <begin position="114"/>
        <end position="134"/>
    </location>
</feature>
<feature type="compositionally biased region" description="Acidic residues" evidence="3">
    <location>
        <begin position="292"/>
        <end position="312"/>
    </location>
</feature>
<dbReference type="Gene3D" id="3.30.1120.90">
    <property type="entry name" value="Nucleosome assembly protein"/>
    <property type="match status" value="1"/>
</dbReference>
<evidence type="ECO:0000256" key="3">
    <source>
        <dbReference type="SAM" id="MobiDB-lite"/>
    </source>
</evidence>
<dbReference type="PANTHER" id="PTHR11875">
    <property type="entry name" value="TESTIS-SPECIFIC Y-ENCODED PROTEIN"/>
    <property type="match status" value="1"/>
</dbReference>
<feature type="region of interest" description="Disordered" evidence="3">
    <location>
        <begin position="354"/>
        <end position="412"/>
    </location>
</feature>
<organism evidence="4">
    <name type="scientific">Trypanosoma vivax (strain Y486)</name>
    <dbReference type="NCBI Taxonomy" id="1055687"/>
    <lineage>
        <taxon>Eukaryota</taxon>
        <taxon>Discoba</taxon>
        <taxon>Euglenozoa</taxon>
        <taxon>Kinetoplastea</taxon>
        <taxon>Metakinetoplastina</taxon>
        <taxon>Trypanosomatida</taxon>
        <taxon>Trypanosomatidae</taxon>
        <taxon>Trypanosoma</taxon>
        <taxon>Duttonella</taxon>
    </lineage>
</organism>
<proteinExistence type="inferred from homology"/>
<dbReference type="Pfam" id="PF00956">
    <property type="entry name" value="NAP"/>
    <property type="match status" value="1"/>
</dbReference>
<dbReference type="InterPro" id="IPR002164">
    <property type="entry name" value="NAP_family"/>
</dbReference>
<protein>
    <submittedName>
        <fullName evidence="4">Putative nucleosome assembly protein-like protein</fullName>
    </submittedName>
</protein>
<evidence type="ECO:0000256" key="1">
    <source>
        <dbReference type="ARBA" id="ARBA00009947"/>
    </source>
</evidence>
<comment type="similarity">
    <text evidence="1 2">Belongs to the nucleosome assembly protein (NAP) family.</text>
</comment>
<dbReference type="EMBL" id="HE573025">
    <property type="protein sequence ID" value="CCC50386.1"/>
    <property type="molecule type" value="Genomic_DNA"/>
</dbReference>
<reference evidence="4" key="1">
    <citation type="journal article" date="2012" name="Proc. Natl. Acad. Sci. U.S.A.">
        <title>Antigenic diversity is generated by distinct evolutionary mechanisms in African trypanosome species.</title>
        <authorList>
            <person name="Jackson A.P."/>
            <person name="Berry A."/>
            <person name="Aslett M."/>
            <person name="Allison H.C."/>
            <person name="Burton P."/>
            <person name="Vavrova-Anderson J."/>
            <person name="Brown R."/>
            <person name="Browne H."/>
            <person name="Corton N."/>
            <person name="Hauser H."/>
            <person name="Gamble J."/>
            <person name="Gilderthorp R."/>
            <person name="Marcello L."/>
            <person name="McQuillan J."/>
            <person name="Otto T.D."/>
            <person name="Quail M.A."/>
            <person name="Sanders M.J."/>
            <person name="van Tonder A."/>
            <person name="Ginger M.L."/>
            <person name="Field M.C."/>
            <person name="Barry J.D."/>
            <person name="Hertz-Fowler C."/>
            <person name="Berriman M."/>
        </authorList>
    </citation>
    <scope>NUCLEOTIDE SEQUENCE</scope>
    <source>
        <strain evidence="4">Y486</strain>
    </source>
</reference>
<dbReference type="InterPro" id="IPR037231">
    <property type="entry name" value="NAP-like_sf"/>
</dbReference>
<dbReference type="Gene3D" id="1.20.5.1500">
    <property type="match status" value="1"/>
</dbReference>
<evidence type="ECO:0000256" key="2">
    <source>
        <dbReference type="RuleBase" id="RU003876"/>
    </source>
</evidence>
<dbReference type="AlphaFoldDB" id="G0U283"/>
<feature type="compositionally biased region" description="Acidic residues" evidence="3">
    <location>
        <begin position="358"/>
        <end position="374"/>
    </location>
</feature>
<name>G0U283_TRYVY</name>
<dbReference type="GO" id="GO:0006334">
    <property type="term" value="P:nucleosome assembly"/>
    <property type="evidence" value="ECO:0007669"/>
    <property type="project" value="InterPro"/>
</dbReference>
<feature type="region of interest" description="Disordered" evidence="3">
    <location>
        <begin position="285"/>
        <end position="312"/>
    </location>
</feature>
<gene>
    <name evidence="4" type="ORF">TVY486_0902090</name>
</gene>